<dbReference type="STRING" id="1334629.MFUL124B02_17990"/>
<evidence type="ECO:0000313" key="3">
    <source>
        <dbReference type="Proteomes" id="UP000183760"/>
    </source>
</evidence>
<name>A0A511T5W8_MYXFU</name>
<dbReference type="AlphaFoldDB" id="A0A511T5W8"/>
<dbReference type="EMBL" id="BJXR01000034">
    <property type="protein sequence ID" value="GEN09566.1"/>
    <property type="molecule type" value="Genomic_DNA"/>
</dbReference>
<sequence>MLTRYFRLTEAVQAGHWSLGPSTDEQDQELDAWTAHTSRQVPDRIKLRIREKGRRRDFNLVGASGVPVLHARLAALFAEFTPQEVQLVPVDIKGCGDEYSLLIATRVIDLSRMRTELTKAGDPQVFRAGGSPGALIVSEHIQLLLERARLTGAAFEEV</sequence>
<reference evidence="1 4" key="2">
    <citation type="submission" date="2019-07" db="EMBL/GenBank/DDBJ databases">
        <title>Whole genome shotgun sequence of Myxococcus fulvus NBRC 100333.</title>
        <authorList>
            <person name="Hosoyama A."/>
            <person name="Uohara A."/>
            <person name="Ohji S."/>
            <person name="Ichikawa N."/>
        </authorList>
    </citation>
    <scope>NUCLEOTIDE SEQUENCE [LARGE SCALE GENOMIC DNA]</scope>
    <source>
        <strain evidence="1 4">NBRC 100333</strain>
    </source>
</reference>
<evidence type="ECO:0000313" key="2">
    <source>
        <dbReference type="EMBL" id="SEU33021.1"/>
    </source>
</evidence>
<dbReference type="EMBL" id="FOIB01000009">
    <property type="protein sequence ID" value="SEU33021.1"/>
    <property type="molecule type" value="Genomic_DNA"/>
</dbReference>
<dbReference type="OrthoDB" id="8637at32"/>
<keyword evidence="3" id="KW-1185">Reference proteome</keyword>
<organism evidence="1 4">
    <name type="scientific">Myxococcus fulvus</name>
    <dbReference type="NCBI Taxonomy" id="33"/>
    <lineage>
        <taxon>Bacteria</taxon>
        <taxon>Pseudomonadati</taxon>
        <taxon>Myxococcota</taxon>
        <taxon>Myxococcia</taxon>
        <taxon>Myxococcales</taxon>
        <taxon>Cystobacterineae</taxon>
        <taxon>Myxococcaceae</taxon>
        <taxon>Myxococcus</taxon>
    </lineage>
</organism>
<accession>A0A511T5W8</accession>
<proteinExistence type="predicted"/>
<dbReference type="RefSeq" id="WP_074957520.1">
    <property type="nucleotide sequence ID" value="NZ_BJXR01000034.1"/>
</dbReference>
<comment type="caution">
    <text evidence="1">The sequence shown here is derived from an EMBL/GenBank/DDBJ whole genome shotgun (WGS) entry which is preliminary data.</text>
</comment>
<protein>
    <submittedName>
        <fullName evidence="1">Uncharacterized protein</fullName>
    </submittedName>
</protein>
<gene>
    <name evidence="1" type="ORF">MFU01_46030</name>
    <name evidence="2" type="ORF">SAMN05443572_109220</name>
</gene>
<dbReference type="Proteomes" id="UP000321514">
    <property type="component" value="Unassembled WGS sequence"/>
</dbReference>
<reference evidence="2 3" key="1">
    <citation type="submission" date="2016-10" db="EMBL/GenBank/DDBJ databases">
        <authorList>
            <person name="Varghese N."/>
            <person name="Submissions S."/>
        </authorList>
    </citation>
    <scope>NUCLEOTIDE SEQUENCE [LARGE SCALE GENOMIC DNA]</scope>
    <source>
        <strain evidence="2 3">DSM 16525</strain>
    </source>
</reference>
<evidence type="ECO:0000313" key="1">
    <source>
        <dbReference type="EMBL" id="GEN09566.1"/>
    </source>
</evidence>
<evidence type="ECO:0000313" key="4">
    <source>
        <dbReference type="Proteomes" id="UP000321514"/>
    </source>
</evidence>
<dbReference type="Proteomes" id="UP000183760">
    <property type="component" value="Unassembled WGS sequence"/>
</dbReference>